<proteinExistence type="predicted"/>
<dbReference type="EMBL" id="KN846995">
    <property type="protein sequence ID" value="KIW89515.1"/>
    <property type="molecule type" value="Genomic_DNA"/>
</dbReference>
<accession>A0A0D2HFJ9</accession>
<keyword evidence="2" id="KW-1185">Reference proteome</keyword>
<sequence>MNPRNHYPDNAQQRKLYTFRRQGWPMGESPSFEEDLTASDGNDDQNVQKFTELVRDLQAETMRGLEDIRTDCPKLYRHITQVDPSRLLPNIGSGMSAASIFYVTHHLATRMHPPDNQQEQQGFLRYVTQICITIWVYQCDQADWRELKRSVSDFILRNDFQPSVNDAAYLIIIAFVLGGELDQMLEEYVDAVVWDSKVEFACEIEPLRNAISRERRALVEFMHNSFSHVLNGLAYSGDKQLWSLGQKLHARLMSTEYRLDLSRTFAGTQDFNSAQYPAAFESTFLEALKTEREALGLRGHARAASDTEIQHWNPPAIRYGRGGPLVAAIGRAFRGNGQQSAQTRLETILKEATRGIEERRRRRIADSVQELKRERDIRLQTASVAADESVYHRANGTAGR</sequence>
<evidence type="ECO:0000313" key="2">
    <source>
        <dbReference type="Proteomes" id="UP000053789"/>
    </source>
</evidence>
<gene>
    <name evidence="1" type="ORF">Z519_09671</name>
</gene>
<dbReference type="GeneID" id="27702599"/>
<evidence type="ECO:0000313" key="1">
    <source>
        <dbReference type="EMBL" id="KIW89515.1"/>
    </source>
</evidence>
<organism evidence="1 2">
    <name type="scientific">Cladophialophora bantiana (strain ATCC 10958 / CBS 173.52 / CDC B-1940 / NIH 8579)</name>
    <name type="common">Xylohypha bantiana</name>
    <dbReference type="NCBI Taxonomy" id="1442370"/>
    <lineage>
        <taxon>Eukaryota</taxon>
        <taxon>Fungi</taxon>
        <taxon>Dikarya</taxon>
        <taxon>Ascomycota</taxon>
        <taxon>Pezizomycotina</taxon>
        <taxon>Eurotiomycetes</taxon>
        <taxon>Chaetothyriomycetidae</taxon>
        <taxon>Chaetothyriales</taxon>
        <taxon>Herpotrichiellaceae</taxon>
        <taxon>Cladophialophora</taxon>
    </lineage>
</organism>
<dbReference type="VEuPathDB" id="FungiDB:Z519_09671"/>
<dbReference type="AlphaFoldDB" id="A0A0D2HFJ9"/>
<dbReference type="HOGENOM" id="CLU_057717_0_0_1"/>
<dbReference type="Proteomes" id="UP000053789">
    <property type="component" value="Unassembled WGS sequence"/>
</dbReference>
<name>A0A0D2HFJ9_CLAB1</name>
<reference evidence="1" key="1">
    <citation type="submission" date="2015-01" db="EMBL/GenBank/DDBJ databases">
        <title>The Genome Sequence of Cladophialophora bantiana CBS 173.52.</title>
        <authorList>
            <consortium name="The Broad Institute Genomics Platform"/>
            <person name="Cuomo C."/>
            <person name="de Hoog S."/>
            <person name="Gorbushina A."/>
            <person name="Stielow B."/>
            <person name="Teixiera M."/>
            <person name="Abouelleil A."/>
            <person name="Chapman S.B."/>
            <person name="Priest M."/>
            <person name="Young S.K."/>
            <person name="Wortman J."/>
            <person name="Nusbaum C."/>
            <person name="Birren B."/>
        </authorList>
    </citation>
    <scope>NUCLEOTIDE SEQUENCE [LARGE SCALE GENOMIC DNA]</scope>
    <source>
        <strain evidence="1">CBS 173.52</strain>
    </source>
</reference>
<dbReference type="OrthoDB" id="4135445at2759"/>
<dbReference type="RefSeq" id="XP_016616184.1">
    <property type="nucleotide sequence ID" value="XM_016767392.1"/>
</dbReference>
<protein>
    <submittedName>
        <fullName evidence="1">Uncharacterized protein</fullName>
    </submittedName>
</protein>